<evidence type="ECO:0000313" key="2">
    <source>
        <dbReference type="EMBL" id="GAW79596.1"/>
    </source>
</evidence>
<name>A0A1Y1JAS7_PLAGO</name>
<comment type="caution">
    <text evidence="2">The sequence shown here is derived from an EMBL/GenBank/DDBJ whole genome shotgun (WGS) entry which is preliminary data.</text>
</comment>
<dbReference type="Proteomes" id="UP000195521">
    <property type="component" value="Unassembled WGS sequence"/>
</dbReference>
<gene>
    <name evidence="2" type="ORF">PGO_050060</name>
</gene>
<feature type="transmembrane region" description="Helical" evidence="1">
    <location>
        <begin position="405"/>
        <end position="431"/>
    </location>
</feature>
<protein>
    <submittedName>
        <fullName evidence="2">Variable surface protein</fullName>
    </submittedName>
</protein>
<dbReference type="EMBL" id="BDQF01000005">
    <property type="protein sequence ID" value="GAW79596.1"/>
    <property type="molecule type" value="Genomic_DNA"/>
</dbReference>
<dbReference type="RefSeq" id="XP_028542185.1">
    <property type="nucleotide sequence ID" value="XM_028686384.1"/>
</dbReference>
<dbReference type="GeneID" id="39746308"/>
<reference evidence="3" key="1">
    <citation type="submission" date="2017-04" db="EMBL/GenBank/DDBJ databases">
        <title>Plasmodium gonderi genome.</title>
        <authorList>
            <person name="Arisue N."/>
            <person name="Honma H."/>
            <person name="Kawai S."/>
            <person name="Tougan T."/>
            <person name="Tanabe K."/>
            <person name="Horii T."/>
        </authorList>
    </citation>
    <scope>NUCLEOTIDE SEQUENCE [LARGE SCALE GENOMIC DNA]</scope>
    <source>
        <strain evidence="3">ATCC 30045</strain>
    </source>
</reference>
<keyword evidence="3" id="KW-1185">Reference proteome</keyword>
<dbReference type="OrthoDB" id="386681at2759"/>
<organism evidence="2 3">
    <name type="scientific">Plasmodium gonderi</name>
    <dbReference type="NCBI Taxonomy" id="77519"/>
    <lineage>
        <taxon>Eukaryota</taxon>
        <taxon>Sar</taxon>
        <taxon>Alveolata</taxon>
        <taxon>Apicomplexa</taxon>
        <taxon>Aconoidasida</taxon>
        <taxon>Haemosporida</taxon>
        <taxon>Plasmodiidae</taxon>
        <taxon>Plasmodium</taxon>
        <taxon>Plasmodium (Plasmodium)</taxon>
    </lineage>
</organism>
<keyword evidence="1" id="KW-0472">Membrane</keyword>
<dbReference type="Pfam" id="PF05795">
    <property type="entry name" value="Plasmodium_Vir"/>
    <property type="match status" value="1"/>
</dbReference>
<evidence type="ECO:0000313" key="3">
    <source>
        <dbReference type="Proteomes" id="UP000195521"/>
    </source>
</evidence>
<keyword evidence="1" id="KW-1133">Transmembrane helix</keyword>
<sequence>MPSNDQEPDYDIFKDSWIYEVKEDDVSNSFEDTNIATSFCENIESSNGVSKSNLISLCENFVKHYLYISDEDILATIKYDNIKCFKLLNYWLNDKLRKMDTTDEIRQKFCRHINNNKKNFDLEENFKNNIIYAIDKEDFDKMQLLYRLYDNYYKIFGKNINDTEKKNCSIYVSACYNDYKEGLQKCSNENTRDIKLCDALKNFRDLYEENKLKKTLCNDSHLKELLDLESLHLINEKNITRSEEIISPVNVHIYASHICDAFFKKLNSEYYYDIFDGYDYENKKLELFKVINDFYKCYLSIKNTNPAEAISHRAYFRLFVYEYVDLYHEIKSECSSNGDIKSYCSHYKTYKRLYEKEDNSYFERGKRPEVKKKLFNQQSIQLEKPISTSGYIYDDASNTAITHPIISICAFLGTFFILFILYKFTPLGSYFRISIRKKKRWKGVKIKTNRSSSPPSEYELINFNRNAYGILYHS</sequence>
<dbReference type="InterPro" id="IPR008780">
    <property type="entry name" value="Plasmodium_Vir"/>
</dbReference>
<evidence type="ECO:0000256" key="1">
    <source>
        <dbReference type="SAM" id="Phobius"/>
    </source>
</evidence>
<keyword evidence="1" id="KW-0812">Transmembrane</keyword>
<accession>A0A1Y1JAS7</accession>
<dbReference type="AlphaFoldDB" id="A0A1Y1JAS7"/>
<dbReference type="OMA" id="QFHPIES"/>
<proteinExistence type="predicted"/>